<name>A0A1H8IWA5_9RHOB</name>
<evidence type="ECO:0000313" key="3">
    <source>
        <dbReference type="Proteomes" id="UP000199054"/>
    </source>
</evidence>
<evidence type="ECO:0000313" key="2">
    <source>
        <dbReference type="EMBL" id="SEN72237.1"/>
    </source>
</evidence>
<sequence length="247" mass="25283">MTRAENIAQVLAATGFVTSSLTYALFAGPAPSEGMGAPAPVMRPGFPAEPVAGGPFNLARLYLQPDNVVMFLLLLSLWLMLVLDAIGNTVEPYRGHGRVTPALVIALLSGAAWPWVMDLFRVLGAGLAVTMMIAALLAARRMAGVNRPAIGFLAGWSTGIAVAVVAGMIAALFGLRLSDTAALAILPSALIAILLQGRIGSAVSYTVALIWAFCGVAATTMGSNPMVALAAILGIAALSTVLVRAAS</sequence>
<dbReference type="OrthoDB" id="7771791at2"/>
<gene>
    <name evidence="2" type="ORF">SAMN04489859_101451</name>
</gene>
<keyword evidence="1" id="KW-0812">Transmembrane</keyword>
<feature type="transmembrane region" description="Helical" evidence="1">
    <location>
        <begin position="99"/>
        <end position="116"/>
    </location>
</feature>
<dbReference type="RefSeq" id="WP_090612407.1">
    <property type="nucleotide sequence ID" value="NZ_CP067124.1"/>
</dbReference>
<keyword evidence="1" id="KW-1133">Transmembrane helix</keyword>
<dbReference type="EMBL" id="FODE01000014">
    <property type="protein sequence ID" value="SEN72237.1"/>
    <property type="molecule type" value="Genomic_DNA"/>
</dbReference>
<dbReference type="AlphaFoldDB" id="A0A1H8IWA5"/>
<proteinExistence type="predicted"/>
<dbReference type="Proteomes" id="UP000199054">
    <property type="component" value="Unassembled WGS sequence"/>
</dbReference>
<feature type="transmembrane region" description="Helical" evidence="1">
    <location>
        <begin position="122"/>
        <end position="139"/>
    </location>
</feature>
<evidence type="ECO:0000256" key="1">
    <source>
        <dbReference type="SAM" id="Phobius"/>
    </source>
</evidence>
<accession>A0A1H8IWA5</accession>
<reference evidence="2 3" key="1">
    <citation type="submission" date="2016-10" db="EMBL/GenBank/DDBJ databases">
        <authorList>
            <person name="de Groot N.N."/>
        </authorList>
    </citation>
    <scope>NUCLEOTIDE SEQUENCE [LARGE SCALE GENOMIC DNA]</scope>
    <source>
        <strain evidence="2 3">DSM 8512</strain>
    </source>
</reference>
<keyword evidence="1" id="KW-0472">Membrane</keyword>
<feature type="transmembrane region" description="Helical" evidence="1">
    <location>
        <begin position="68"/>
        <end position="87"/>
    </location>
</feature>
<feature type="transmembrane region" description="Helical" evidence="1">
    <location>
        <begin position="151"/>
        <end position="174"/>
    </location>
</feature>
<keyword evidence="3" id="KW-1185">Reference proteome</keyword>
<feature type="transmembrane region" description="Helical" evidence="1">
    <location>
        <begin position="227"/>
        <end position="246"/>
    </location>
</feature>
<protein>
    <submittedName>
        <fullName evidence="2">Uncharacterized protein</fullName>
    </submittedName>
</protein>
<organism evidence="2 3">
    <name type="scientific">Paracoccus alcaliphilus</name>
    <dbReference type="NCBI Taxonomy" id="34002"/>
    <lineage>
        <taxon>Bacteria</taxon>
        <taxon>Pseudomonadati</taxon>
        <taxon>Pseudomonadota</taxon>
        <taxon>Alphaproteobacteria</taxon>
        <taxon>Rhodobacterales</taxon>
        <taxon>Paracoccaceae</taxon>
        <taxon>Paracoccus</taxon>
    </lineage>
</organism>